<dbReference type="EMBL" id="LLXV01000027">
    <property type="protein sequence ID" value="KRG51120.1"/>
    <property type="molecule type" value="Genomic_DNA"/>
</dbReference>
<evidence type="ECO:0000256" key="2">
    <source>
        <dbReference type="ARBA" id="ARBA00023315"/>
    </source>
</evidence>
<dbReference type="GO" id="GO:0016747">
    <property type="term" value="F:acyltransferase activity, transferring groups other than amino-acyl groups"/>
    <property type="evidence" value="ECO:0007669"/>
    <property type="project" value="InterPro"/>
</dbReference>
<proteinExistence type="predicted"/>
<dbReference type="AlphaFoldDB" id="A0A0R0B1R4"/>
<dbReference type="CDD" id="cd04301">
    <property type="entry name" value="NAT_SF"/>
    <property type="match status" value="1"/>
</dbReference>
<dbReference type="PANTHER" id="PTHR43877">
    <property type="entry name" value="AMINOALKYLPHOSPHONATE N-ACETYLTRANSFERASE-RELATED-RELATED"/>
    <property type="match status" value="1"/>
</dbReference>
<keyword evidence="5" id="KW-1185">Reference proteome</keyword>
<reference evidence="4 5" key="1">
    <citation type="journal article" date="2016" name="Front. Microbiol.">
        <title>Genome Sequence of Type Strains of Genus Stenotrophomonas.</title>
        <authorList>
            <person name="Patil P.P."/>
            <person name="Midha S."/>
            <person name="Kumar S."/>
            <person name="Patil P.B."/>
        </authorList>
    </citation>
    <scope>NUCLEOTIDE SEQUENCE [LARGE SCALE GENOMIC DNA]</scope>
    <source>
        <strain evidence="4 5">LMG 978</strain>
    </source>
</reference>
<evidence type="ECO:0000259" key="3">
    <source>
        <dbReference type="PROSITE" id="PS51186"/>
    </source>
</evidence>
<evidence type="ECO:0000313" key="5">
    <source>
        <dbReference type="Proteomes" id="UP000051757"/>
    </source>
</evidence>
<dbReference type="Gene3D" id="3.40.630.30">
    <property type="match status" value="1"/>
</dbReference>
<name>A0A0R0B1R4_9GAMM</name>
<sequence>MAGSARSRSPEPRIPRADELGVLPGIEQRAGEVLRGHEAYPVFAGHGLDLPTLQDGLERGQLWVVDGAGGGIAGYLLAGELAGEFHVLQMDVDPAHARRGHGRALLRHALAQARTGGYAAAVLTTLSDVPWNAPFYASEGFEVVPETRWSDGLRALMAEEAALGFPMHLRVVMRRVW</sequence>
<feature type="domain" description="N-acetyltransferase" evidence="3">
    <location>
        <begin position="12"/>
        <end position="172"/>
    </location>
</feature>
<comment type="caution">
    <text evidence="4">The sequence shown here is derived from an EMBL/GenBank/DDBJ whole genome shotgun (WGS) entry which is preliminary data.</text>
</comment>
<dbReference type="PROSITE" id="PS51186">
    <property type="entry name" value="GNAT"/>
    <property type="match status" value="1"/>
</dbReference>
<protein>
    <submittedName>
        <fullName evidence="4">Acetyltransferase</fullName>
    </submittedName>
</protein>
<keyword evidence="1" id="KW-0808">Transferase</keyword>
<gene>
    <name evidence="4" type="ORF">ARC23_09865</name>
</gene>
<evidence type="ECO:0000313" key="4">
    <source>
        <dbReference type="EMBL" id="KRG51120.1"/>
    </source>
</evidence>
<keyword evidence="2" id="KW-0012">Acyltransferase</keyword>
<accession>A0A0R0B1R4</accession>
<dbReference type="OrthoDB" id="9809438at2"/>
<dbReference type="Proteomes" id="UP000051757">
    <property type="component" value="Unassembled WGS sequence"/>
</dbReference>
<organism evidence="4 5">
    <name type="scientific">Stenotrophomonas beteli</name>
    <dbReference type="NCBI Taxonomy" id="3384461"/>
    <lineage>
        <taxon>Bacteria</taxon>
        <taxon>Pseudomonadati</taxon>
        <taxon>Pseudomonadota</taxon>
        <taxon>Gammaproteobacteria</taxon>
        <taxon>Lysobacterales</taxon>
        <taxon>Lysobacteraceae</taxon>
        <taxon>Stenotrophomonas</taxon>
        <taxon>Stenotrophomonas maltophilia group</taxon>
    </lineage>
</organism>
<dbReference type="InterPro" id="IPR016181">
    <property type="entry name" value="Acyl_CoA_acyltransferase"/>
</dbReference>
<evidence type="ECO:0000256" key="1">
    <source>
        <dbReference type="ARBA" id="ARBA00022679"/>
    </source>
</evidence>
<dbReference type="SUPFAM" id="SSF55729">
    <property type="entry name" value="Acyl-CoA N-acyltransferases (Nat)"/>
    <property type="match status" value="1"/>
</dbReference>
<dbReference type="InterPro" id="IPR000182">
    <property type="entry name" value="GNAT_dom"/>
</dbReference>
<dbReference type="Pfam" id="PF13508">
    <property type="entry name" value="Acetyltransf_7"/>
    <property type="match status" value="1"/>
</dbReference>
<dbReference type="InterPro" id="IPR050832">
    <property type="entry name" value="Bact_Acetyltransf"/>
</dbReference>